<name>A0ABY2QIH7_9SPHN</name>
<dbReference type="EMBL" id="SSTI01000007">
    <property type="protein sequence ID" value="THG39609.1"/>
    <property type="molecule type" value="Genomic_DNA"/>
</dbReference>
<dbReference type="SUPFAM" id="SSF68912">
    <property type="entry name" value="Rho N-terminal domain-like"/>
    <property type="match status" value="1"/>
</dbReference>
<dbReference type="InterPro" id="IPR055642">
    <property type="entry name" value="DUF7218"/>
</dbReference>
<dbReference type="InterPro" id="IPR011112">
    <property type="entry name" value="Rho-like_N"/>
</dbReference>
<evidence type="ECO:0000259" key="2">
    <source>
        <dbReference type="Pfam" id="PF07498"/>
    </source>
</evidence>
<proteinExistence type="predicted"/>
<evidence type="ECO:0000313" key="3">
    <source>
        <dbReference type="EMBL" id="THG39609.1"/>
    </source>
</evidence>
<dbReference type="Pfam" id="PF23855">
    <property type="entry name" value="DUF7218"/>
    <property type="match status" value="1"/>
</dbReference>
<evidence type="ECO:0000313" key="4">
    <source>
        <dbReference type="Proteomes" id="UP000308038"/>
    </source>
</evidence>
<keyword evidence="4" id="KW-1185">Reference proteome</keyword>
<dbReference type="InterPro" id="IPR036269">
    <property type="entry name" value="Rho_N_sf"/>
</dbReference>
<dbReference type="Proteomes" id="UP000308038">
    <property type="component" value="Unassembled WGS sequence"/>
</dbReference>
<accession>A0ABY2QIH7</accession>
<sequence>MVKNHGSQIKDDKLYEDLRRQGESKEKAARIANARANGSLDHRSNRLEDRSKEDLYAEAQKIGIEGRSKMNKSELVNAVRNHK</sequence>
<feature type="compositionally biased region" description="Basic and acidic residues" evidence="1">
    <location>
        <begin position="8"/>
        <end position="29"/>
    </location>
</feature>
<feature type="region of interest" description="Disordered" evidence="1">
    <location>
        <begin position="1"/>
        <end position="48"/>
    </location>
</feature>
<evidence type="ECO:0000256" key="1">
    <source>
        <dbReference type="SAM" id="MobiDB-lite"/>
    </source>
</evidence>
<dbReference type="Pfam" id="PF07498">
    <property type="entry name" value="Rho_N"/>
    <property type="match status" value="1"/>
</dbReference>
<reference evidence="3 4" key="1">
    <citation type="submission" date="2019-04" db="EMBL/GenBank/DDBJ databases">
        <title>Microbes associate with the intestines of laboratory mice.</title>
        <authorList>
            <person name="Navarre W."/>
            <person name="Wong E."/>
            <person name="Huang K.C."/>
            <person name="Tropini C."/>
            <person name="Ng K."/>
            <person name="Yu B."/>
        </authorList>
    </citation>
    <scope>NUCLEOTIDE SEQUENCE [LARGE SCALE GENOMIC DNA]</scope>
    <source>
        <strain evidence="3 4">NM83_B4-11</strain>
    </source>
</reference>
<gene>
    <name evidence="3" type="ORF">E5988_10565</name>
</gene>
<organism evidence="3 4">
    <name type="scientific">Sphingomonas olei</name>
    <dbReference type="NCBI Taxonomy" id="1886787"/>
    <lineage>
        <taxon>Bacteria</taxon>
        <taxon>Pseudomonadati</taxon>
        <taxon>Pseudomonadota</taxon>
        <taxon>Alphaproteobacteria</taxon>
        <taxon>Sphingomonadales</taxon>
        <taxon>Sphingomonadaceae</taxon>
        <taxon>Sphingomonas</taxon>
    </lineage>
</organism>
<comment type="caution">
    <text evidence="3">The sequence shown here is derived from an EMBL/GenBank/DDBJ whole genome shotgun (WGS) entry which is preliminary data.</text>
</comment>
<protein>
    <submittedName>
        <fullName evidence="3">Rho termination factor</fullName>
    </submittedName>
</protein>
<feature type="domain" description="Rho termination factor-like N-terminal" evidence="2">
    <location>
        <begin position="53"/>
        <end position="79"/>
    </location>
</feature>